<name>E3EKD9_PAEPS</name>
<dbReference type="Proteomes" id="UP000006868">
    <property type="component" value="Plasmid pSC2"/>
</dbReference>
<keyword evidence="2" id="KW-0614">Plasmid</keyword>
<sequence length="61" mass="6812">MTKVLKKLKNRAGYVSVETVIVAGLIIALGAYAISQFYTTSQATTEWSMQNINKIYDVKIK</sequence>
<dbReference type="PATRIC" id="fig|886882.15.peg.5877"/>
<keyword evidence="1" id="KW-1133">Transmembrane helix</keyword>
<gene>
    <name evidence="2" type="ORF">PPSC2_27735</name>
</gene>
<evidence type="ECO:0000256" key="1">
    <source>
        <dbReference type="SAM" id="Phobius"/>
    </source>
</evidence>
<feature type="transmembrane region" description="Helical" evidence="1">
    <location>
        <begin position="12"/>
        <end position="34"/>
    </location>
</feature>
<reference evidence="2 3" key="1">
    <citation type="journal article" date="2011" name="J. Bacteriol.">
        <title>Complete genome sequence of Paenibacillus polymyxa SC2, a strain of plant growth-promoting Rhizobacterium with broad-spectrum antimicrobial activity.</title>
        <authorList>
            <person name="Ma M."/>
            <person name="Wang C."/>
            <person name="Ding Y."/>
            <person name="Li L."/>
            <person name="Shen D."/>
            <person name="Jiang X."/>
            <person name="Guan D."/>
            <person name="Cao F."/>
            <person name="Chen H."/>
            <person name="Feng R."/>
            <person name="Wang X."/>
            <person name="Ge Y."/>
            <person name="Yao L."/>
            <person name="Bing X."/>
            <person name="Yang X."/>
            <person name="Li J."/>
            <person name="Du B."/>
        </authorList>
    </citation>
    <scope>NUCLEOTIDE SEQUENCE [LARGE SCALE GENOMIC DNA]</scope>
    <source>
        <strain evidence="2 3">SC2</strain>
        <plasmid evidence="3">pSC2</plasmid>
    </source>
</reference>
<dbReference type="RefSeq" id="WP_013385880.1">
    <property type="nucleotide sequence ID" value="NC_014628.2"/>
</dbReference>
<dbReference type="EMBL" id="CP002214">
    <property type="protein sequence ID" value="ADO59466.1"/>
    <property type="molecule type" value="Genomic_DNA"/>
</dbReference>
<proteinExistence type="predicted"/>
<dbReference type="HOGENOM" id="CLU_2918390_0_0_9"/>
<keyword evidence="1" id="KW-0472">Membrane</keyword>
<accession>E3EKD9</accession>
<evidence type="ECO:0000313" key="2">
    <source>
        <dbReference type="EMBL" id="ADO59466.1"/>
    </source>
</evidence>
<dbReference type="KEGG" id="ppm:PPSC2_27735"/>
<protein>
    <submittedName>
        <fullName evidence="2">Uncharacterized protein</fullName>
    </submittedName>
</protein>
<geneLocation type="plasmid" evidence="2 3">
    <name>pSC2</name>
</geneLocation>
<organism evidence="2 3">
    <name type="scientific">Paenibacillus polymyxa (strain SC2)</name>
    <name type="common">Bacillus polymyxa</name>
    <dbReference type="NCBI Taxonomy" id="886882"/>
    <lineage>
        <taxon>Bacteria</taxon>
        <taxon>Bacillati</taxon>
        <taxon>Bacillota</taxon>
        <taxon>Bacilli</taxon>
        <taxon>Bacillales</taxon>
        <taxon>Paenibacillaceae</taxon>
        <taxon>Paenibacillus</taxon>
    </lineage>
</organism>
<keyword evidence="1" id="KW-0812">Transmembrane</keyword>
<evidence type="ECO:0000313" key="3">
    <source>
        <dbReference type="Proteomes" id="UP000006868"/>
    </source>
</evidence>
<dbReference type="AlphaFoldDB" id="E3EKD9"/>